<feature type="compositionally biased region" description="Pro residues" evidence="1">
    <location>
        <begin position="87"/>
        <end position="107"/>
    </location>
</feature>
<evidence type="ECO:0000256" key="1">
    <source>
        <dbReference type="SAM" id="MobiDB-lite"/>
    </source>
</evidence>
<organism evidence="2">
    <name type="scientific">Kwoniella pini CBS 10737</name>
    <dbReference type="NCBI Taxonomy" id="1296096"/>
    <lineage>
        <taxon>Eukaryota</taxon>
        <taxon>Fungi</taxon>
        <taxon>Dikarya</taxon>
        <taxon>Basidiomycota</taxon>
        <taxon>Agaricomycotina</taxon>
        <taxon>Tremellomycetes</taxon>
        <taxon>Tremellales</taxon>
        <taxon>Cryptococcaceae</taxon>
        <taxon>Kwoniella</taxon>
    </lineage>
</organism>
<dbReference type="AlphaFoldDB" id="A0A1B9HXG7"/>
<feature type="region of interest" description="Disordered" evidence="1">
    <location>
        <begin position="159"/>
        <end position="221"/>
    </location>
</feature>
<accession>A0A1B9HXG7</accession>
<reference evidence="3" key="4">
    <citation type="submission" date="2024-02" db="EMBL/GenBank/DDBJ databases">
        <title>Comparative genomics of Cryptococcus and Kwoniella reveals pathogenesis evolution and contrasting modes of karyotype evolution via chromosome fusion or intercentromeric recombination.</title>
        <authorList>
            <person name="Coelho M.A."/>
            <person name="David-Palma M."/>
            <person name="Shea T."/>
            <person name="Bowers K."/>
            <person name="McGinley-Smith S."/>
            <person name="Mohammad A.W."/>
            <person name="Gnirke A."/>
            <person name="Yurkov A.M."/>
            <person name="Nowrousian M."/>
            <person name="Sun S."/>
            <person name="Cuomo C.A."/>
            <person name="Heitman J."/>
        </authorList>
    </citation>
    <scope>NUCLEOTIDE SEQUENCE</scope>
    <source>
        <strain evidence="3">CBS 10737</strain>
    </source>
</reference>
<feature type="compositionally biased region" description="Polar residues" evidence="1">
    <location>
        <begin position="169"/>
        <end position="212"/>
    </location>
</feature>
<keyword evidence="4" id="KW-1185">Reference proteome</keyword>
<name>A0A1B9HXG7_9TREE</name>
<evidence type="ECO:0000313" key="2">
    <source>
        <dbReference type="EMBL" id="OCF47962.1"/>
    </source>
</evidence>
<reference evidence="2" key="1">
    <citation type="submission" date="2013-07" db="EMBL/GenBank/DDBJ databases">
        <title>The Genome Sequence of Cryptococcus pinus CBS10737.</title>
        <authorList>
            <consortium name="The Broad Institute Genome Sequencing Platform"/>
            <person name="Cuomo C."/>
            <person name="Litvintseva A."/>
            <person name="Chen Y."/>
            <person name="Heitman J."/>
            <person name="Sun S."/>
            <person name="Springer D."/>
            <person name="Dromer F."/>
            <person name="Young S.K."/>
            <person name="Zeng Q."/>
            <person name="Gargeya S."/>
            <person name="Fitzgerald M."/>
            <person name="Abouelleil A."/>
            <person name="Alvarado L."/>
            <person name="Berlin A.M."/>
            <person name="Chapman S.B."/>
            <person name="Dewar J."/>
            <person name="Goldberg J."/>
            <person name="Griggs A."/>
            <person name="Gujja S."/>
            <person name="Hansen M."/>
            <person name="Howarth C."/>
            <person name="Imamovic A."/>
            <person name="Larimer J."/>
            <person name="McCowan C."/>
            <person name="Murphy C."/>
            <person name="Pearson M."/>
            <person name="Priest M."/>
            <person name="Roberts A."/>
            <person name="Saif S."/>
            <person name="Shea T."/>
            <person name="Sykes S."/>
            <person name="Wortman J."/>
            <person name="Nusbaum C."/>
            <person name="Birren B."/>
        </authorList>
    </citation>
    <scope>NUCLEOTIDE SEQUENCE [LARGE SCALE GENOMIC DNA]</scope>
    <source>
        <strain evidence="2">CBS 10737</strain>
    </source>
</reference>
<feature type="compositionally biased region" description="Basic residues" evidence="1">
    <location>
        <begin position="61"/>
        <end position="75"/>
    </location>
</feature>
<proteinExistence type="predicted"/>
<reference evidence="2" key="3">
    <citation type="submission" date="2016-07" db="EMBL/GenBank/DDBJ databases">
        <title>Evolution of pathogenesis and genome organization in the Tremellales.</title>
        <authorList>
            <person name="Cuomo C."/>
            <person name="Litvintseva A."/>
            <person name="Heitman J."/>
            <person name="Chen Y."/>
            <person name="Sun S."/>
            <person name="Springer D."/>
            <person name="Dromer F."/>
            <person name="Young S."/>
            <person name="Zeng Q."/>
            <person name="Chapman S."/>
            <person name="Gujja S."/>
            <person name="Saif S."/>
            <person name="Birren B."/>
        </authorList>
    </citation>
    <scope>NUCLEOTIDE SEQUENCE</scope>
    <source>
        <strain evidence="2">CBS 10737</strain>
    </source>
</reference>
<dbReference type="EMBL" id="CP144529">
    <property type="protein sequence ID" value="WWC73528.1"/>
    <property type="molecule type" value="Genomic_DNA"/>
</dbReference>
<evidence type="ECO:0000313" key="3">
    <source>
        <dbReference type="EMBL" id="WWC73528.1"/>
    </source>
</evidence>
<dbReference type="GeneID" id="30174197"/>
<dbReference type="KEGG" id="kpin:30174197"/>
<feature type="region of interest" description="Disordered" evidence="1">
    <location>
        <begin position="24"/>
        <end position="114"/>
    </location>
</feature>
<dbReference type="Proteomes" id="UP000094020">
    <property type="component" value="Chromosome 11"/>
</dbReference>
<protein>
    <submittedName>
        <fullName evidence="2">Uncharacterized protein</fullName>
    </submittedName>
</protein>
<dbReference type="EMBL" id="KI894014">
    <property type="protein sequence ID" value="OCF47962.1"/>
    <property type="molecule type" value="Genomic_DNA"/>
</dbReference>
<sequence>MTRTKRRDTTTISTSFEHYVKADTSSLKNAQMGGEQEPQIPAADANSSEATHGLRVIQRVSRTRTKSRHGHRSSRHHENQTYTYPPEQGPNPNPDPDPKLPTFPPPSSSKKADSKDIYDAFDALTMVQPTYKDMAPVIVTVGGHTSNTTQPPLSGSFMLPQDYHDDPDIQNSVGTEQPLSSSPSGTRSRIGSIKTTYPRSGPTESLFSVQSSGRDRPHTIASSSIAPSSIIEPASTVGLLLKKAPLSSIQGETIKTRVEAENAVLEQLRHFEETTYILNIVENRVAEIDRKMRKETDEGQLLQWFRLKQDLIVLHNQVIQHDSR</sequence>
<gene>
    <name evidence="2" type="ORF">I206_05828</name>
    <name evidence="3" type="ORF">I206_107500</name>
</gene>
<dbReference type="RefSeq" id="XP_019009181.1">
    <property type="nucleotide sequence ID" value="XM_019157541.1"/>
</dbReference>
<evidence type="ECO:0000313" key="4">
    <source>
        <dbReference type="Proteomes" id="UP000094020"/>
    </source>
</evidence>
<reference evidence="3" key="2">
    <citation type="submission" date="2013-07" db="EMBL/GenBank/DDBJ databases">
        <authorList>
            <consortium name="The Broad Institute Genome Sequencing Platform"/>
            <person name="Cuomo C."/>
            <person name="Litvintseva A."/>
            <person name="Chen Y."/>
            <person name="Heitman J."/>
            <person name="Sun S."/>
            <person name="Springer D."/>
            <person name="Dromer F."/>
            <person name="Young S.K."/>
            <person name="Zeng Q."/>
            <person name="Gargeya S."/>
            <person name="Fitzgerald M."/>
            <person name="Abouelleil A."/>
            <person name="Alvarado L."/>
            <person name="Berlin A.M."/>
            <person name="Chapman S.B."/>
            <person name="Dewar J."/>
            <person name="Goldberg J."/>
            <person name="Griggs A."/>
            <person name="Gujja S."/>
            <person name="Hansen M."/>
            <person name="Howarth C."/>
            <person name="Imamovic A."/>
            <person name="Larimer J."/>
            <person name="McCowan C."/>
            <person name="Murphy C."/>
            <person name="Pearson M."/>
            <person name="Priest M."/>
            <person name="Roberts A."/>
            <person name="Saif S."/>
            <person name="Shea T."/>
            <person name="Sykes S."/>
            <person name="Wortman J."/>
            <person name="Nusbaum C."/>
            <person name="Birren B."/>
        </authorList>
    </citation>
    <scope>NUCLEOTIDE SEQUENCE</scope>
    <source>
        <strain evidence="3">CBS 10737</strain>
    </source>
</reference>